<keyword evidence="3" id="KW-0001">2Fe-2S</keyword>
<dbReference type="Gene3D" id="2.40.30.10">
    <property type="entry name" value="Translation factors"/>
    <property type="match status" value="1"/>
</dbReference>
<comment type="caution">
    <text evidence="9">The sequence shown here is derived from an EMBL/GenBank/DDBJ whole genome shotgun (WGS) entry which is preliminary data.</text>
</comment>
<dbReference type="Gene3D" id="3.10.20.30">
    <property type="match status" value="1"/>
</dbReference>
<organism evidence="9 10">
    <name type="scientific">Amycolatopsis panacis</name>
    <dbReference type="NCBI Taxonomy" id="2340917"/>
    <lineage>
        <taxon>Bacteria</taxon>
        <taxon>Bacillati</taxon>
        <taxon>Actinomycetota</taxon>
        <taxon>Actinomycetes</taxon>
        <taxon>Pseudonocardiales</taxon>
        <taxon>Pseudonocardiaceae</taxon>
        <taxon>Amycolatopsis</taxon>
    </lineage>
</organism>
<dbReference type="GO" id="GO:0051537">
    <property type="term" value="F:2 iron, 2 sulfur cluster binding"/>
    <property type="evidence" value="ECO:0007669"/>
    <property type="project" value="UniProtKB-KW"/>
</dbReference>
<dbReference type="PROSITE" id="PS51085">
    <property type="entry name" value="2FE2S_FER_2"/>
    <property type="match status" value="1"/>
</dbReference>
<dbReference type="InterPro" id="IPR001041">
    <property type="entry name" value="2Fe-2S_ferredoxin-type"/>
</dbReference>
<dbReference type="Pfam" id="PF00111">
    <property type="entry name" value="Fer2"/>
    <property type="match status" value="1"/>
</dbReference>
<dbReference type="PRINTS" id="PR00371">
    <property type="entry name" value="FPNCR"/>
</dbReference>
<evidence type="ECO:0000256" key="3">
    <source>
        <dbReference type="ARBA" id="ARBA00022714"/>
    </source>
</evidence>
<evidence type="ECO:0000256" key="2">
    <source>
        <dbReference type="ARBA" id="ARBA00022630"/>
    </source>
</evidence>
<dbReference type="RefSeq" id="WP_120025794.1">
    <property type="nucleotide sequence ID" value="NZ_QZFV01000114.1"/>
</dbReference>
<evidence type="ECO:0000256" key="1">
    <source>
        <dbReference type="ARBA" id="ARBA00022448"/>
    </source>
</evidence>
<evidence type="ECO:0000256" key="5">
    <source>
        <dbReference type="ARBA" id="ARBA00023004"/>
    </source>
</evidence>
<reference evidence="9 10" key="1">
    <citation type="submission" date="2018-09" db="EMBL/GenBank/DDBJ databases">
        <title>YIM PH 21725 draft genome.</title>
        <authorList>
            <person name="Miao C."/>
        </authorList>
    </citation>
    <scope>NUCLEOTIDE SEQUENCE [LARGE SCALE GENOMIC DNA]</scope>
    <source>
        <strain evidence="10">YIM PH21725</strain>
    </source>
</reference>
<dbReference type="InterPro" id="IPR017938">
    <property type="entry name" value="Riboflavin_synthase-like_b-brl"/>
</dbReference>
<dbReference type="InterPro" id="IPR036010">
    <property type="entry name" value="2Fe-2S_ferredoxin-like_sf"/>
</dbReference>
<dbReference type="InterPro" id="IPR012675">
    <property type="entry name" value="Beta-grasp_dom_sf"/>
</dbReference>
<dbReference type="InterPro" id="IPR001709">
    <property type="entry name" value="Flavoprot_Pyr_Nucl_cyt_Rdtase"/>
</dbReference>
<keyword evidence="1" id="KW-0813">Transport</keyword>
<feature type="domain" description="FAD-binding FR-type" evidence="8">
    <location>
        <begin position="106"/>
        <end position="208"/>
    </location>
</feature>
<evidence type="ECO:0000313" key="10">
    <source>
        <dbReference type="Proteomes" id="UP000285112"/>
    </source>
</evidence>
<dbReference type="PROSITE" id="PS51384">
    <property type="entry name" value="FAD_FR"/>
    <property type="match status" value="1"/>
</dbReference>
<evidence type="ECO:0000259" key="8">
    <source>
        <dbReference type="PROSITE" id="PS51384"/>
    </source>
</evidence>
<dbReference type="Proteomes" id="UP000285112">
    <property type="component" value="Unassembled WGS sequence"/>
</dbReference>
<dbReference type="PANTHER" id="PTHR43644">
    <property type="entry name" value="NA(+)-TRANSLOCATING NADH-QUINONE REDUCTASE SUBUNIT"/>
    <property type="match status" value="1"/>
</dbReference>
<keyword evidence="6" id="KW-0411">Iron-sulfur</keyword>
<dbReference type="EMBL" id="QZFV01000114">
    <property type="protein sequence ID" value="RJQ80659.1"/>
    <property type="molecule type" value="Genomic_DNA"/>
</dbReference>
<dbReference type="SUPFAM" id="SSF63380">
    <property type="entry name" value="Riboflavin synthase domain-like"/>
    <property type="match status" value="1"/>
</dbReference>
<dbReference type="GO" id="GO:0016491">
    <property type="term" value="F:oxidoreductase activity"/>
    <property type="evidence" value="ECO:0007669"/>
    <property type="project" value="InterPro"/>
</dbReference>
<keyword evidence="5" id="KW-0408">Iron</keyword>
<dbReference type="CDD" id="cd00207">
    <property type="entry name" value="fer2"/>
    <property type="match status" value="1"/>
</dbReference>
<dbReference type="PROSITE" id="PS00197">
    <property type="entry name" value="2FE2S_FER_1"/>
    <property type="match status" value="1"/>
</dbReference>
<name>A0A419HUT4_9PSEU</name>
<dbReference type="SUPFAM" id="SSF52343">
    <property type="entry name" value="Ferredoxin reductase-like, C-terminal NADP-linked domain"/>
    <property type="match status" value="1"/>
</dbReference>
<proteinExistence type="predicted"/>
<dbReference type="Gene3D" id="3.40.50.80">
    <property type="entry name" value="Nucleotide-binding domain of ferredoxin-NADP reductase (FNR) module"/>
    <property type="match status" value="1"/>
</dbReference>
<feature type="domain" description="2Fe-2S ferredoxin-type" evidence="7">
    <location>
        <begin position="5"/>
        <end position="96"/>
    </location>
</feature>
<evidence type="ECO:0000259" key="7">
    <source>
        <dbReference type="PROSITE" id="PS51085"/>
    </source>
</evidence>
<dbReference type="InterPro" id="IPR039261">
    <property type="entry name" value="FNR_nucleotide-bd"/>
</dbReference>
<accession>A0A419HUT4</accession>
<evidence type="ECO:0000256" key="6">
    <source>
        <dbReference type="ARBA" id="ARBA00023014"/>
    </source>
</evidence>
<dbReference type="InterPro" id="IPR008333">
    <property type="entry name" value="Cbr1-like_FAD-bd_dom"/>
</dbReference>
<dbReference type="Pfam" id="PF00175">
    <property type="entry name" value="NAD_binding_1"/>
    <property type="match status" value="1"/>
</dbReference>
<evidence type="ECO:0000256" key="4">
    <source>
        <dbReference type="ARBA" id="ARBA00022827"/>
    </source>
</evidence>
<dbReference type="InterPro" id="IPR006058">
    <property type="entry name" value="2Fe2S_fd_BS"/>
</dbReference>
<gene>
    <name evidence="9" type="ORF">D5S19_24780</name>
</gene>
<dbReference type="AlphaFoldDB" id="A0A419HUT4"/>
<keyword evidence="2" id="KW-0285">Flavoprotein</keyword>
<dbReference type="PRINTS" id="PR00410">
    <property type="entry name" value="PHEHYDRXLASE"/>
</dbReference>
<dbReference type="InterPro" id="IPR017927">
    <property type="entry name" value="FAD-bd_FR_type"/>
</dbReference>
<dbReference type="PANTHER" id="PTHR43644:SF1">
    <property type="entry name" value="NAD(P)H-FLAVIN REDUCTASE"/>
    <property type="match status" value="1"/>
</dbReference>
<evidence type="ECO:0000313" key="9">
    <source>
        <dbReference type="EMBL" id="RJQ80659.1"/>
    </source>
</evidence>
<keyword evidence="10" id="KW-1185">Reference proteome</keyword>
<keyword evidence="4" id="KW-0274">FAD</keyword>
<dbReference type="OrthoDB" id="4307358at2"/>
<dbReference type="InterPro" id="IPR001433">
    <property type="entry name" value="OxRdtase_FAD/NAD-bd"/>
</dbReference>
<protein>
    <submittedName>
        <fullName evidence="9">CDP-6-deoxy-delta-3,4-glucoseen reductase</fullName>
    </submittedName>
</protein>
<dbReference type="SUPFAM" id="SSF54292">
    <property type="entry name" value="2Fe-2S ferredoxin-like"/>
    <property type="match status" value="1"/>
</dbReference>
<sequence>MGEKHLVRFEPVGIEIEADEDQTVLRAAAEQGVLLMHGCKEGQCASCKSFLLEGDDVELDRYSTFALPDYEKEEGFTLLCRAHAYEDLTIELLNYDEEMIRSGLPIVQAVVEVVSAEHVTHDLRHLIVALVEPGELKFFPGQYLDFAIPGTGETRSFSMANVPGRAGGRLEFVIKIYPDGLFSRFLDTQVHPGDRLEVSGPFGAFTLRDSPGADLVFVGGGAGMAPILSLLRSMADRGIDRKATFYYGARARRDLCFEQELRALEQTLPSFRYVPALSEPGEQDEWDGATGLITDVLRHNESDLTGADAYVCGPPPMVEAALDLLPKLGVAEKRVFYDKFTTTGEPDGP</sequence>
<keyword evidence="3" id="KW-0479">Metal-binding</keyword>
<dbReference type="Pfam" id="PF00970">
    <property type="entry name" value="FAD_binding_6"/>
    <property type="match status" value="1"/>
</dbReference>